<dbReference type="PANTHER" id="PTHR43512">
    <property type="entry name" value="TRANSLATION FACTOR GUF1-RELATED"/>
    <property type="match status" value="1"/>
</dbReference>
<keyword evidence="3" id="KW-1185">Reference proteome</keyword>
<dbReference type="Pfam" id="PF00009">
    <property type="entry name" value="GTP_EFTU"/>
    <property type="match status" value="1"/>
</dbReference>
<dbReference type="SUPFAM" id="SSF52540">
    <property type="entry name" value="P-loop containing nucleoside triphosphate hydrolases"/>
    <property type="match status" value="1"/>
</dbReference>
<organism evidence="2 3">
    <name type="scientific">endosymbiont of Metamasius hemipterus</name>
    <dbReference type="NCBI Taxonomy" id="204627"/>
    <lineage>
        <taxon>Bacteria</taxon>
        <taxon>Pseudomonadati</taxon>
        <taxon>Pseudomonadota</taxon>
        <taxon>Gammaproteobacteria</taxon>
        <taxon>Candidatus Nardonella</taxon>
    </lineage>
</organism>
<evidence type="ECO:0000313" key="2">
    <source>
        <dbReference type="EMBL" id="MCM0158291.1"/>
    </source>
</evidence>
<name>A0ABT0TWB9_9GAMM</name>
<accession>A0ABT0TWB9</accession>
<dbReference type="InterPro" id="IPR000795">
    <property type="entry name" value="T_Tr_GTP-bd_dom"/>
</dbReference>
<dbReference type="RefSeq" id="WP_250672657.1">
    <property type="nucleotide sequence ID" value="NZ_JAKMAI010000007.1"/>
</dbReference>
<protein>
    <submittedName>
        <fullName evidence="2">GTP-binding protein</fullName>
    </submittedName>
</protein>
<dbReference type="InterPro" id="IPR005225">
    <property type="entry name" value="Small_GTP-bd"/>
</dbReference>
<feature type="domain" description="Tr-type G" evidence="1">
    <location>
        <begin position="2"/>
        <end position="179"/>
    </location>
</feature>
<evidence type="ECO:0000259" key="1">
    <source>
        <dbReference type="PROSITE" id="PS51722"/>
    </source>
</evidence>
<dbReference type="PROSITE" id="PS51722">
    <property type="entry name" value="G_TR_2"/>
    <property type="match status" value="1"/>
</dbReference>
<proteinExistence type="predicted"/>
<sequence>MNNIRNFCIISHIDHGKSTLSKKLINYYNNINCLSKIIDSINIENEKGVTIKSKNVCFEYIYNNKKYILNLIDTPGHMDFCNEVYKYIISCEGVLLLIDSTKGIEAQTLSIYNYIKTKNITIIIIITKIDSKNSNINKTLNEIKNILNINENIILCSAKKNYGIKKILNNIIKLIPCPKGNINNNLKIIIINF</sequence>
<evidence type="ECO:0000313" key="3">
    <source>
        <dbReference type="Proteomes" id="UP001203831"/>
    </source>
</evidence>
<dbReference type="Gene3D" id="3.40.50.300">
    <property type="entry name" value="P-loop containing nucleotide triphosphate hydrolases"/>
    <property type="match status" value="1"/>
</dbReference>
<dbReference type="PANTHER" id="PTHR43512:SF4">
    <property type="entry name" value="TRANSLATION FACTOR GUF1 HOMOLOG, CHLOROPLASTIC"/>
    <property type="match status" value="1"/>
</dbReference>
<dbReference type="InterPro" id="IPR027417">
    <property type="entry name" value="P-loop_NTPase"/>
</dbReference>
<dbReference type="EMBL" id="JAKMAI010000007">
    <property type="protein sequence ID" value="MCM0158291.1"/>
    <property type="molecule type" value="Genomic_DNA"/>
</dbReference>
<reference evidence="2" key="1">
    <citation type="submission" date="2022-01" db="EMBL/GenBank/DDBJ databases">
        <title>Genome assemble of Metamasius hemipterus Nardonella endosymbiont.</title>
        <authorList>
            <person name="Palmieri L."/>
            <person name="Pavarini R."/>
            <person name="Sharma P."/>
        </authorList>
    </citation>
    <scope>NUCLEOTIDE SEQUENCE [LARGE SCALE GENOMIC DNA]</scope>
    <source>
        <strain evidence="2">NARMHE1</strain>
    </source>
</reference>
<dbReference type="NCBIfam" id="TIGR00231">
    <property type="entry name" value="small_GTP"/>
    <property type="match status" value="1"/>
</dbReference>
<gene>
    <name evidence="2" type="ORF">L7J86_00610</name>
</gene>
<dbReference type="Proteomes" id="UP001203831">
    <property type="component" value="Unassembled WGS sequence"/>
</dbReference>
<dbReference type="PRINTS" id="PR00315">
    <property type="entry name" value="ELONGATNFCT"/>
</dbReference>
<dbReference type="InterPro" id="IPR006297">
    <property type="entry name" value="EF-4"/>
</dbReference>
<comment type="caution">
    <text evidence="2">The sequence shown here is derived from an EMBL/GenBank/DDBJ whole genome shotgun (WGS) entry which is preliminary data.</text>
</comment>